<dbReference type="PANTHER" id="PTHR33337">
    <property type="entry name" value="GFA DOMAIN-CONTAINING PROTEIN"/>
    <property type="match status" value="1"/>
</dbReference>
<dbReference type="AlphaFoldDB" id="A0A6J6KBZ9"/>
<dbReference type="InterPro" id="IPR006913">
    <property type="entry name" value="CENP-V/GFA"/>
</dbReference>
<dbReference type="GO" id="GO:0046872">
    <property type="term" value="F:metal ion binding"/>
    <property type="evidence" value="ECO:0007669"/>
    <property type="project" value="UniProtKB-KW"/>
</dbReference>
<dbReference type="InterPro" id="IPR011057">
    <property type="entry name" value="Mss4-like_sf"/>
</dbReference>
<accession>A0A6J6KBZ9</accession>
<dbReference type="GO" id="GO:0016846">
    <property type="term" value="F:carbon-sulfur lyase activity"/>
    <property type="evidence" value="ECO:0007669"/>
    <property type="project" value="InterPro"/>
</dbReference>
<reference evidence="6" key="1">
    <citation type="submission" date="2020-05" db="EMBL/GenBank/DDBJ databases">
        <authorList>
            <person name="Chiriac C."/>
            <person name="Salcher M."/>
            <person name="Ghai R."/>
            <person name="Kavagutti S V."/>
        </authorList>
    </citation>
    <scope>NUCLEOTIDE SEQUENCE</scope>
</reference>
<dbReference type="Gene3D" id="3.90.1590.10">
    <property type="entry name" value="glutathione-dependent formaldehyde- activating enzyme (gfa)"/>
    <property type="match status" value="1"/>
</dbReference>
<gene>
    <name evidence="6" type="ORF">UFOPK2169_00480</name>
</gene>
<organism evidence="6">
    <name type="scientific">freshwater metagenome</name>
    <dbReference type="NCBI Taxonomy" id="449393"/>
    <lineage>
        <taxon>unclassified sequences</taxon>
        <taxon>metagenomes</taxon>
        <taxon>ecological metagenomes</taxon>
    </lineage>
</organism>
<keyword evidence="4" id="KW-0456">Lyase</keyword>
<evidence type="ECO:0000256" key="2">
    <source>
        <dbReference type="ARBA" id="ARBA00022723"/>
    </source>
</evidence>
<protein>
    <submittedName>
        <fullName evidence="6">Unannotated protein</fullName>
    </submittedName>
</protein>
<name>A0A6J6KBZ9_9ZZZZ</name>
<keyword evidence="3" id="KW-0862">Zinc</keyword>
<dbReference type="SUPFAM" id="SSF51316">
    <property type="entry name" value="Mss4-like"/>
    <property type="match status" value="1"/>
</dbReference>
<evidence type="ECO:0000313" key="6">
    <source>
        <dbReference type="EMBL" id="CAB4646666.1"/>
    </source>
</evidence>
<evidence type="ECO:0000259" key="5">
    <source>
        <dbReference type="PROSITE" id="PS51891"/>
    </source>
</evidence>
<evidence type="ECO:0000256" key="4">
    <source>
        <dbReference type="ARBA" id="ARBA00023239"/>
    </source>
</evidence>
<dbReference type="Pfam" id="PF04828">
    <property type="entry name" value="GFA"/>
    <property type="match status" value="1"/>
</dbReference>
<sequence>MTSGHCLCGSVTFELAGDPLATAVCHCEHCQRQSGGAFSVNVIAHSSQLTINGELRTYQERGENNDDVYVERRFCPTCGSPVISELMKRDGIVAIKAGLLNDKSMVKPGVEVWCVDRQPWVSLPDIPISLDREG</sequence>
<evidence type="ECO:0000256" key="3">
    <source>
        <dbReference type="ARBA" id="ARBA00022833"/>
    </source>
</evidence>
<dbReference type="EMBL" id="CAEZWE010000013">
    <property type="protein sequence ID" value="CAB4646666.1"/>
    <property type="molecule type" value="Genomic_DNA"/>
</dbReference>
<proteinExistence type="inferred from homology"/>
<feature type="domain" description="CENP-V/GFA" evidence="5">
    <location>
        <begin position="2"/>
        <end position="121"/>
    </location>
</feature>
<dbReference type="PROSITE" id="PS51891">
    <property type="entry name" value="CENP_V_GFA"/>
    <property type="match status" value="1"/>
</dbReference>
<keyword evidence="2" id="KW-0479">Metal-binding</keyword>
<evidence type="ECO:0000256" key="1">
    <source>
        <dbReference type="ARBA" id="ARBA00005495"/>
    </source>
</evidence>
<comment type="similarity">
    <text evidence="1">Belongs to the Gfa family.</text>
</comment>
<dbReference type="PANTHER" id="PTHR33337:SF40">
    <property type="entry name" value="CENP-V_GFA DOMAIN-CONTAINING PROTEIN-RELATED"/>
    <property type="match status" value="1"/>
</dbReference>